<evidence type="ECO:0000313" key="2">
    <source>
        <dbReference type="Proteomes" id="UP000554482"/>
    </source>
</evidence>
<dbReference type="OrthoDB" id="1748554at2759"/>
<dbReference type="Proteomes" id="UP000554482">
    <property type="component" value="Unassembled WGS sequence"/>
</dbReference>
<proteinExistence type="predicted"/>
<reference evidence="1 2" key="1">
    <citation type="submission" date="2020-06" db="EMBL/GenBank/DDBJ databases">
        <title>Transcriptomic and genomic resources for Thalictrum thalictroides and T. hernandezii: Facilitating candidate gene discovery in an emerging model plant lineage.</title>
        <authorList>
            <person name="Arias T."/>
            <person name="Riano-Pachon D.M."/>
            <person name="Di Stilio V.S."/>
        </authorList>
    </citation>
    <scope>NUCLEOTIDE SEQUENCE [LARGE SCALE GENOMIC DNA]</scope>
    <source>
        <strain evidence="2">cv. WT478/WT964</strain>
        <tissue evidence="1">Leaves</tissue>
    </source>
</reference>
<feature type="non-terminal residue" evidence="1">
    <location>
        <position position="83"/>
    </location>
</feature>
<comment type="caution">
    <text evidence="1">The sequence shown here is derived from an EMBL/GenBank/DDBJ whole genome shotgun (WGS) entry which is preliminary data.</text>
</comment>
<organism evidence="1 2">
    <name type="scientific">Thalictrum thalictroides</name>
    <name type="common">Rue-anemone</name>
    <name type="synonym">Anemone thalictroides</name>
    <dbReference type="NCBI Taxonomy" id="46969"/>
    <lineage>
        <taxon>Eukaryota</taxon>
        <taxon>Viridiplantae</taxon>
        <taxon>Streptophyta</taxon>
        <taxon>Embryophyta</taxon>
        <taxon>Tracheophyta</taxon>
        <taxon>Spermatophyta</taxon>
        <taxon>Magnoliopsida</taxon>
        <taxon>Ranunculales</taxon>
        <taxon>Ranunculaceae</taxon>
        <taxon>Thalictroideae</taxon>
        <taxon>Thalictrum</taxon>
    </lineage>
</organism>
<name>A0A7J6WP06_THATH</name>
<protein>
    <submittedName>
        <fullName evidence="1">Uncharacterized protein</fullName>
    </submittedName>
</protein>
<sequence>MKAYIGWIVGDGTSIDIWKDVWLGTTISDRLQGVDWDFKANVSNTIEENNWNLPQSLQDFFTKLGIQLHDHSPISIVDVSCVM</sequence>
<keyword evidence="2" id="KW-1185">Reference proteome</keyword>
<dbReference type="EMBL" id="JABWDY010013610">
    <property type="protein sequence ID" value="KAF5198185.1"/>
    <property type="molecule type" value="Genomic_DNA"/>
</dbReference>
<evidence type="ECO:0000313" key="1">
    <source>
        <dbReference type="EMBL" id="KAF5198185.1"/>
    </source>
</evidence>
<dbReference type="AlphaFoldDB" id="A0A7J6WP06"/>
<gene>
    <name evidence="1" type="ORF">FRX31_012229</name>
</gene>
<accession>A0A7J6WP06</accession>